<evidence type="ECO:0000256" key="1">
    <source>
        <dbReference type="SAM" id="Phobius"/>
    </source>
</evidence>
<keyword evidence="1" id="KW-0472">Membrane</keyword>
<protein>
    <submittedName>
        <fullName evidence="2">Uncharacterized protein</fullName>
    </submittedName>
</protein>
<keyword evidence="1" id="KW-0812">Transmembrane</keyword>
<evidence type="ECO:0000313" key="2">
    <source>
        <dbReference type="EMBL" id="PSN82764.1"/>
    </source>
</evidence>
<sequence length="153" mass="17111">MKSVQKSVVLFALLAISLSFNLFFLLRTTVYAPFSSYVVWNVPTTLSAHSYLFSSMFDTFEMSVTLNANSSVYVYVFTPTEYVRFQTNPASPPSYVAFYSGKYIHFVWNLSEGCGGYLWVVYNPSAHTVLITPYVVATYHPSAAPTGVCAEKD</sequence>
<organism evidence="2 3">
    <name type="scientific">Candidatus Marsarchaeota G1 archaeon OSP_D</name>
    <dbReference type="NCBI Taxonomy" id="1978155"/>
    <lineage>
        <taxon>Archaea</taxon>
        <taxon>Candidatus Marsarchaeota</taxon>
        <taxon>Candidatus Marsarchaeota group 1</taxon>
    </lineage>
</organism>
<evidence type="ECO:0000313" key="3">
    <source>
        <dbReference type="Proteomes" id="UP000240880"/>
    </source>
</evidence>
<feature type="transmembrane region" description="Helical" evidence="1">
    <location>
        <begin position="7"/>
        <end position="26"/>
    </location>
</feature>
<keyword evidence="1" id="KW-1133">Transmembrane helix</keyword>
<dbReference type="Proteomes" id="UP000240880">
    <property type="component" value="Unassembled WGS sequence"/>
</dbReference>
<accession>A0A2R6A8P6</accession>
<reference evidence="2 3" key="1">
    <citation type="submission" date="2017-04" db="EMBL/GenBank/DDBJ databases">
        <title>Novel microbial lineages endemic to geothermal iron-oxide mats fill important gaps in the evolutionary history of Archaea.</title>
        <authorList>
            <person name="Jay Z.J."/>
            <person name="Beam J.P."/>
            <person name="Dlakic M."/>
            <person name="Rusch D.B."/>
            <person name="Kozubal M.A."/>
            <person name="Inskeep W.P."/>
        </authorList>
    </citation>
    <scope>NUCLEOTIDE SEQUENCE [LARGE SCALE GENOMIC DNA]</scope>
    <source>
        <strain evidence="2">OSP_D</strain>
    </source>
</reference>
<name>A0A2R6A8P6_9ARCH</name>
<dbReference type="AlphaFoldDB" id="A0A2R6A8P6"/>
<dbReference type="EMBL" id="NEXC01000053">
    <property type="protein sequence ID" value="PSN82764.1"/>
    <property type="molecule type" value="Genomic_DNA"/>
</dbReference>
<proteinExistence type="predicted"/>
<gene>
    <name evidence="2" type="ORF">B9Q01_07080</name>
</gene>
<comment type="caution">
    <text evidence="2">The sequence shown here is derived from an EMBL/GenBank/DDBJ whole genome shotgun (WGS) entry which is preliminary data.</text>
</comment>